<gene>
    <name evidence="2" type="ORF">ECU01_1190</name>
</gene>
<feature type="domain" description="C2H2-type" evidence="1">
    <location>
        <begin position="207"/>
        <end position="229"/>
    </location>
</feature>
<dbReference type="OMA" id="RYNNIEM"/>
<dbReference type="VEuPathDB" id="MicrosporidiaDB:ECU01_1190"/>
<dbReference type="VEuPathDB" id="MicrosporidiaDB:AEWD_011050"/>
<dbReference type="InterPro" id="IPR013087">
    <property type="entry name" value="Znf_C2H2_type"/>
</dbReference>
<accession>M1K4Y4</accession>
<reference evidence="2" key="1">
    <citation type="journal article" date="2013" name="Eukaryot. Cell">
        <title>Extremely Reduced Levels of Heterozygosity in the Vertebrate Pathogen Encephalitozoon cuniculi.</title>
        <authorList>
            <person name="Selman M."/>
            <person name="Sak B."/>
            <person name="Kvac M."/>
            <person name="Farinelli L."/>
            <person name="Weiss L.M."/>
            <person name="Corradi N."/>
        </authorList>
    </citation>
    <scope>NUCLEOTIDE SEQUENCE</scope>
</reference>
<dbReference type="PROSITE" id="PS00028">
    <property type="entry name" value="ZINC_FINGER_C2H2_1"/>
    <property type="match status" value="1"/>
</dbReference>
<organism evidence="2">
    <name type="scientific">Encephalitozoon cuniculi</name>
    <name type="common">Microsporidian parasite</name>
    <dbReference type="NCBI Taxonomy" id="6035"/>
    <lineage>
        <taxon>Eukaryota</taxon>
        <taxon>Fungi</taxon>
        <taxon>Fungi incertae sedis</taxon>
        <taxon>Microsporidia</taxon>
        <taxon>Unikaryonidae</taxon>
        <taxon>Encephalitozoon</taxon>
    </lineage>
</organism>
<evidence type="ECO:0000313" key="2">
    <source>
        <dbReference type="EMBL" id="AGE96043.1"/>
    </source>
</evidence>
<dbReference type="VEuPathDB" id="MicrosporidiaDB:AEWQ_011020"/>
<dbReference type="EMBL" id="KC513612">
    <property type="protein sequence ID" value="AGE96043.1"/>
    <property type="molecule type" value="Genomic_DNA"/>
</dbReference>
<dbReference type="AlphaFoldDB" id="M1K4Y4"/>
<protein>
    <submittedName>
        <fullName evidence="2">Zinc finger protein</fullName>
    </submittedName>
</protein>
<name>M1K4Y4_ENCCN</name>
<dbReference type="VEuPathDB" id="MicrosporidiaDB:M970_011050"/>
<evidence type="ECO:0000259" key="1">
    <source>
        <dbReference type="PROSITE" id="PS00028"/>
    </source>
</evidence>
<sequence>MIGWFVENSLGLFPPILERRLKRTEIGKRTPAPSAKECSVSYMLSIVPRTGTPSPATLIVKGYQWNGGVRAKINFSTALDAEDCYVVRDVRKTRMTTFSCHDKTVLYMFIVDASGKTCMYYTQFRGCHSLRDPKTPLYRVELFHKDGFYKIDEEPSHDLTLKSIDIRSRHQGLLHCYWGIQDAEVKQSKHPVNLEVEGEKYRIHGFCCIFCIREFESIGSLTSHINRMHFSYKCIQNGETLLFRKEEAGSLQAGKTLIYFSKRYTRKRLGVRAVPTVGQEHESPVNGIWSIENLSNLINRDIRTNPGLSEHSLALMERWNVLRLHGNALGDDIVRFARQEKNNPSIVHFLLVLYHKSIVNPKEFIELIYSLLEEA</sequence>
<dbReference type="VEuPathDB" id="MicrosporidiaDB:AEWR_011050"/>
<proteinExistence type="predicted"/>